<sequence length="596" mass="67363">MESTSIVQNASPGSICEIHNLYRTNRDRDGNTSWTTELPEDLIQPAEGAESSAYALVVKNTKCYDGRKSLQIHSIRVQSEPLKKFLTPVLAKYPGITMLLDRVEFKQPFKPFVHRWKEFVTAREAEQDPSTKQHVDLLYGALKTELVDTIARKSDLMANGVVTHDLLWALFQPGDTIFTGVVDGRPRAFTCGPGDIDSKGNFELKGSYVDFDGARFGLARYEFRLPHFEGTCPITDLSVFPLEYHKDKAAIRELLIDRGKLWESFKGYHYRQYDGAGKGYFFGRQIKFNIKGRIVIDTDAFNTFNPDEEIYLHSTTSNELSDAERLIATPVLRGYALKEKKWLEFFVGNVSDITWNSRAFESLVLPERQHHLKKLILAVAKSSSKKLDDFDDVVQGKGRGVIMLLSGPPGVGKTLTAEGVAEVMKVPLYVLSAGDLGTNPSDVEDRLKDILKIVPRWGAVLLLDEADVFMEARNSTDLARNELVSIFLRVLEYYEGILFLTSNRAKNMDPAFESRIHVSIRYPELDATSRKQIWTQFIGDSNLRNVSEEELAELAKLELNGRQIKNILRTAHLLVQEQNTGISYEDIKAVLDLRSI</sequence>
<accession>A0A9X0BED0</accession>
<dbReference type="SMART" id="SM00382">
    <property type="entry name" value="AAA"/>
    <property type="match status" value="1"/>
</dbReference>
<dbReference type="RefSeq" id="XP_056493967.1">
    <property type="nucleotide sequence ID" value="XM_056625385.1"/>
</dbReference>
<evidence type="ECO:0000313" key="2">
    <source>
        <dbReference type="EMBL" id="KAJ5414121.1"/>
    </source>
</evidence>
<dbReference type="Proteomes" id="UP001147747">
    <property type="component" value="Unassembled WGS sequence"/>
</dbReference>
<evidence type="ECO:0000313" key="3">
    <source>
        <dbReference type="Proteomes" id="UP001147747"/>
    </source>
</evidence>
<keyword evidence="3" id="KW-1185">Reference proteome</keyword>
<proteinExistence type="predicted"/>
<dbReference type="PANTHER" id="PTHR46411">
    <property type="entry name" value="FAMILY ATPASE, PUTATIVE-RELATED"/>
    <property type="match status" value="1"/>
</dbReference>
<dbReference type="GO" id="GO:0016887">
    <property type="term" value="F:ATP hydrolysis activity"/>
    <property type="evidence" value="ECO:0007669"/>
    <property type="project" value="InterPro"/>
</dbReference>
<dbReference type="AlphaFoldDB" id="A0A9X0BED0"/>
<dbReference type="InterPro" id="IPR003959">
    <property type="entry name" value="ATPase_AAA_core"/>
</dbReference>
<evidence type="ECO:0000259" key="1">
    <source>
        <dbReference type="SMART" id="SM00382"/>
    </source>
</evidence>
<dbReference type="InterPro" id="IPR054289">
    <property type="entry name" value="DUF7025"/>
</dbReference>
<comment type="caution">
    <text evidence="2">The sequence shown here is derived from an EMBL/GenBank/DDBJ whole genome shotgun (WGS) entry which is preliminary data.</text>
</comment>
<dbReference type="GeneID" id="81364365"/>
<reference evidence="2" key="2">
    <citation type="journal article" date="2023" name="IMA Fungus">
        <title>Comparative genomic study of the Penicillium genus elucidates a diverse pangenome and 15 lateral gene transfer events.</title>
        <authorList>
            <person name="Petersen C."/>
            <person name="Sorensen T."/>
            <person name="Nielsen M.R."/>
            <person name="Sondergaard T.E."/>
            <person name="Sorensen J.L."/>
            <person name="Fitzpatrick D.A."/>
            <person name="Frisvad J.C."/>
            <person name="Nielsen K.L."/>
        </authorList>
    </citation>
    <scope>NUCLEOTIDE SEQUENCE</scope>
    <source>
        <strain evidence="2">IBT 29677</strain>
    </source>
</reference>
<organism evidence="2 3">
    <name type="scientific">Penicillium cosmopolitanum</name>
    <dbReference type="NCBI Taxonomy" id="1131564"/>
    <lineage>
        <taxon>Eukaryota</taxon>
        <taxon>Fungi</taxon>
        <taxon>Dikarya</taxon>
        <taxon>Ascomycota</taxon>
        <taxon>Pezizomycotina</taxon>
        <taxon>Eurotiomycetes</taxon>
        <taxon>Eurotiomycetidae</taxon>
        <taxon>Eurotiales</taxon>
        <taxon>Aspergillaceae</taxon>
        <taxon>Penicillium</taxon>
    </lineage>
</organism>
<dbReference type="InterPro" id="IPR027417">
    <property type="entry name" value="P-loop_NTPase"/>
</dbReference>
<dbReference type="InterPro" id="IPR003593">
    <property type="entry name" value="AAA+_ATPase"/>
</dbReference>
<dbReference type="OrthoDB" id="10042665at2759"/>
<keyword evidence="2" id="KW-0378">Hydrolase</keyword>
<name>A0A9X0BED0_9EURO</name>
<dbReference type="PANTHER" id="PTHR46411:SF3">
    <property type="entry name" value="AAA+ ATPASE DOMAIN-CONTAINING PROTEIN"/>
    <property type="match status" value="1"/>
</dbReference>
<dbReference type="Pfam" id="PF22942">
    <property type="entry name" value="DUF7025"/>
    <property type="match status" value="1"/>
</dbReference>
<feature type="domain" description="AAA+ ATPase" evidence="1">
    <location>
        <begin position="399"/>
        <end position="523"/>
    </location>
</feature>
<dbReference type="Pfam" id="PF00004">
    <property type="entry name" value="AAA"/>
    <property type="match status" value="1"/>
</dbReference>
<gene>
    <name evidence="2" type="ORF">N7509_000748</name>
</gene>
<dbReference type="GO" id="GO:0005524">
    <property type="term" value="F:ATP binding"/>
    <property type="evidence" value="ECO:0007669"/>
    <property type="project" value="InterPro"/>
</dbReference>
<reference evidence="2" key="1">
    <citation type="submission" date="2022-12" db="EMBL/GenBank/DDBJ databases">
        <authorList>
            <person name="Petersen C."/>
        </authorList>
    </citation>
    <scope>NUCLEOTIDE SEQUENCE</scope>
    <source>
        <strain evidence="2">IBT 29677</strain>
    </source>
</reference>
<protein>
    <submittedName>
        <fullName evidence="2">P-loop containing nucleoside triphosphate hydrolase protein</fullName>
    </submittedName>
</protein>
<dbReference type="EMBL" id="JAPZBU010000003">
    <property type="protein sequence ID" value="KAJ5414121.1"/>
    <property type="molecule type" value="Genomic_DNA"/>
</dbReference>
<dbReference type="Gene3D" id="3.40.50.300">
    <property type="entry name" value="P-loop containing nucleotide triphosphate hydrolases"/>
    <property type="match status" value="1"/>
</dbReference>
<dbReference type="SUPFAM" id="SSF52540">
    <property type="entry name" value="P-loop containing nucleoside triphosphate hydrolases"/>
    <property type="match status" value="1"/>
</dbReference>